<dbReference type="PROSITE" id="PS51885">
    <property type="entry name" value="NEPRILYSIN"/>
    <property type="match status" value="1"/>
</dbReference>
<evidence type="ECO:0000256" key="8">
    <source>
        <dbReference type="SAM" id="SignalP"/>
    </source>
</evidence>
<evidence type="ECO:0000259" key="9">
    <source>
        <dbReference type="Pfam" id="PF01431"/>
    </source>
</evidence>
<protein>
    <submittedName>
        <fullName evidence="11">Peptidase</fullName>
    </submittedName>
</protein>
<gene>
    <name evidence="11" type="ORF">MQC88_08510</name>
</gene>
<dbReference type="InterPro" id="IPR024079">
    <property type="entry name" value="MetalloPept_cat_dom_sf"/>
</dbReference>
<dbReference type="InterPro" id="IPR018497">
    <property type="entry name" value="Peptidase_M13_C"/>
</dbReference>
<evidence type="ECO:0000313" key="12">
    <source>
        <dbReference type="Proteomes" id="UP001165423"/>
    </source>
</evidence>
<evidence type="ECO:0000256" key="7">
    <source>
        <dbReference type="ARBA" id="ARBA00023049"/>
    </source>
</evidence>
<sequence length="700" mass="76919">MSHKPQTLLLSLAVAAALAGCAKQDAAAPADADATKPASASTTELPPTAAFAIADLDTSKNACTDLSDFVNGKWLAAHPVPDDRTTWGSFEMLDERSEAASRNIAEAAANDASASGLAKLVGDFYATGMDEAAINAAGIAPLQPMLDRIDALKTPADIAQYLRDEFAAGRGEVFSFGAEADFKNSSQEIGYAFQDGLSLPERAYYLEDGKDGSYRKIREAYVAHASKQLQNAGVAAADADQQAKDVLAFETRLAKASLSPIDLRDPDNQYNFVSVADADKASPNFPWSEFMKANGLSVEGFSLSQPEFFAEFDRMLADVPVAQWQAYLRIHAIDGMAPYLSDKFADERFDFFGKTMRGQKEQKPRWKRVLDATEGNVGEALGQIYVKQYFPAESKVAMEKLVDNLRASLKARLENLDWMSEDTKAKAIEKWNSFTPKVGYPDKWRSWDGLATTRDGYVQNVLAAAKFNHDWQMGKIGKPVDRTEWGMTPQTVNAYYNPLQNEIVFPAAILQPPFFDPEADPALNYGGVGAVIGHEMLHGYDDQGSQFDAKGNLANWWQDSDTKGFEARTGKLVKQFDDYRSIDDLPVKGELTLGENIADLGGLTVAYDALQKALADAGKSPDEKIDGYTQDQRFFINWATVWRRNFNPEELKVRLNTDPHAPANFRAIGAPSNMPAFATAFQCKAGDAMVRPDDKRVVIW</sequence>
<dbReference type="Gene3D" id="1.10.1380.10">
    <property type="entry name" value="Neutral endopeptidase , domain2"/>
    <property type="match status" value="1"/>
</dbReference>
<comment type="caution">
    <text evidence="11">The sequence shown here is derived from an EMBL/GenBank/DDBJ whole genome shotgun (WGS) entry which is preliminary data.</text>
</comment>
<comment type="similarity">
    <text evidence="2">Belongs to the peptidase M13 family.</text>
</comment>
<keyword evidence="5" id="KW-0378">Hydrolase</keyword>
<dbReference type="Pfam" id="PF05649">
    <property type="entry name" value="Peptidase_M13_N"/>
    <property type="match status" value="1"/>
</dbReference>
<keyword evidence="7" id="KW-0482">Metalloprotease</keyword>
<dbReference type="InterPro" id="IPR000718">
    <property type="entry name" value="Peptidase_M13"/>
</dbReference>
<dbReference type="PANTHER" id="PTHR11733">
    <property type="entry name" value="ZINC METALLOPROTEASE FAMILY M13 NEPRILYSIN-RELATED"/>
    <property type="match status" value="1"/>
</dbReference>
<dbReference type="PROSITE" id="PS51257">
    <property type="entry name" value="PROKAR_LIPOPROTEIN"/>
    <property type="match status" value="1"/>
</dbReference>
<dbReference type="RefSeq" id="WP_243321032.1">
    <property type="nucleotide sequence ID" value="NZ_JALGCL010000002.1"/>
</dbReference>
<dbReference type="Gene3D" id="3.40.390.10">
    <property type="entry name" value="Collagenase (Catalytic Domain)"/>
    <property type="match status" value="1"/>
</dbReference>
<evidence type="ECO:0000313" key="11">
    <source>
        <dbReference type="EMBL" id="MCJ0825996.1"/>
    </source>
</evidence>
<evidence type="ECO:0000259" key="10">
    <source>
        <dbReference type="Pfam" id="PF05649"/>
    </source>
</evidence>
<feature type="domain" description="Peptidase M13 N-terminal" evidence="10">
    <location>
        <begin position="63"/>
        <end position="441"/>
    </location>
</feature>
<evidence type="ECO:0000256" key="1">
    <source>
        <dbReference type="ARBA" id="ARBA00001947"/>
    </source>
</evidence>
<keyword evidence="12" id="KW-1185">Reference proteome</keyword>
<keyword evidence="6" id="KW-0862">Zinc</keyword>
<keyword evidence="8" id="KW-0732">Signal</keyword>
<keyword evidence="4" id="KW-0479">Metal-binding</keyword>
<evidence type="ECO:0000256" key="4">
    <source>
        <dbReference type="ARBA" id="ARBA00022723"/>
    </source>
</evidence>
<name>A0ABT0A4U6_9GAMM</name>
<evidence type="ECO:0000256" key="6">
    <source>
        <dbReference type="ARBA" id="ARBA00022833"/>
    </source>
</evidence>
<dbReference type="SUPFAM" id="SSF55486">
    <property type="entry name" value="Metalloproteases ('zincins'), catalytic domain"/>
    <property type="match status" value="1"/>
</dbReference>
<feature type="domain" description="Peptidase M13 C-terminal" evidence="9">
    <location>
        <begin position="493"/>
        <end position="697"/>
    </location>
</feature>
<dbReference type="PANTHER" id="PTHR11733:SF167">
    <property type="entry name" value="FI17812P1-RELATED"/>
    <property type="match status" value="1"/>
</dbReference>
<keyword evidence="3" id="KW-0645">Protease</keyword>
<feature type="signal peptide" evidence="8">
    <location>
        <begin position="1"/>
        <end position="27"/>
    </location>
</feature>
<evidence type="ECO:0000256" key="3">
    <source>
        <dbReference type="ARBA" id="ARBA00022670"/>
    </source>
</evidence>
<proteinExistence type="inferred from homology"/>
<comment type="cofactor">
    <cofactor evidence="1">
        <name>Zn(2+)</name>
        <dbReference type="ChEBI" id="CHEBI:29105"/>
    </cofactor>
</comment>
<dbReference type="InterPro" id="IPR008753">
    <property type="entry name" value="Peptidase_M13_N"/>
</dbReference>
<dbReference type="InterPro" id="IPR042089">
    <property type="entry name" value="Peptidase_M13_dom_2"/>
</dbReference>
<dbReference type="Proteomes" id="UP001165423">
    <property type="component" value="Unassembled WGS sequence"/>
</dbReference>
<dbReference type="PRINTS" id="PR00786">
    <property type="entry name" value="NEPRILYSIN"/>
</dbReference>
<accession>A0ABT0A4U6</accession>
<dbReference type="Pfam" id="PF01431">
    <property type="entry name" value="Peptidase_M13"/>
    <property type="match status" value="1"/>
</dbReference>
<dbReference type="EMBL" id="JALGCL010000002">
    <property type="protein sequence ID" value="MCJ0825996.1"/>
    <property type="molecule type" value="Genomic_DNA"/>
</dbReference>
<evidence type="ECO:0000256" key="2">
    <source>
        <dbReference type="ARBA" id="ARBA00007357"/>
    </source>
</evidence>
<evidence type="ECO:0000256" key="5">
    <source>
        <dbReference type="ARBA" id="ARBA00022801"/>
    </source>
</evidence>
<reference evidence="11 12" key="1">
    <citation type="submission" date="2022-03" db="EMBL/GenBank/DDBJ databases">
        <title>Luteimonas soily sp. nov., a novel bacterium isolated from the soil.</title>
        <authorList>
            <person name="Zhang X."/>
        </authorList>
    </citation>
    <scope>NUCLEOTIDE SEQUENCE [LARGE SCALE GENOMIC DNA]</scope>
    <source>
        <strain evidence="11 12">50</strain>
    </source>
</reference>
<dbReference type="CDD" id="cd08662">
    <property type="entry name" value="M13"/>
    <property type="match status" value="1"/>
</dbReference>
<organism evidence="11 12">
    <name type="scientific">Cognatiluteimonas sedimenti</name>
    <dbReference type="NCBI Taxonomy" id="2927791"/>
    <lineage>
        <taxon>Bacteria</taxon>
        <taxon>Pseudomonadati</taxon>
        <taxon>Pseudomonadota</taxon>
        <taxon>Gammaproteobacteria</taxon>
        <taxon>Lysobacterales</taxon>
        <taxon>Lysobacteraceae</taxon>
        <taxon>Cognatiluteimonas</taxon>
    </lineage>
</organism>
<feature type="chain" id="PRO_5047253658" evidence="8">
    <location>
        <begin position="28"/>
        <end position="700"/>
    </location>
</feature>